<evidence type="ECO:0000313" key="11">
    <source>
        <dbReference type="Proteomes" id="UP001154282"/>
    </source>
</evidence>
<keyword evidence="5" id="KW-0804">Transcription</keyword>
<sequence length="226" mass="24093">MTSPPPSSSSDGGRGSRSPPCTGGPPSRPPPKRKAGRKKFQETRHPIYKGVRRRNDKWVCEIRHPQNTKSRIWLGTFTCPETAGRAHDVAALALCRAADSAGTRVMLKLNFPESAHSLPRATSDSVKDIRCAVVQLASAETGGGAVSGDGVGDVEGGDCGAVVVGKVEPMVFVDEEELFNMPALLNGMAEGMIVTPPGMMRGFCWDDDVDGGGDDQGMDFTLWSDY</sequence>
<accession>A0AAV0JHH6</accession>
<protein>
    <recommendedName>
        <fullName evidence="9">AP2/ERF domain-containing protein</fullName>
    </recommendedName>
</protein>
<evidence type="ECO:0000256" key="1">
    <source>
        <dbReference type="ARBA" id="ARBA00004123"/>
    </source>
</evidence>
<proteinExistence type="inferred from homology"/>
<feature type="region of interest" description="Disordered" evidence="8">
    <location>
        <begin position="1"/>
        <end position="46"/>
    </location>
</feature>
<name>A0AAV0JHH6_9ROSI</name>
<dbReference type="GO" id="GO:0003700">
    <property type="term" value="F:DNA-binding transcription factor activity"/>
    <property type="evidence" value="ECO:0007669"/>
    <property type="project" value="InterPro"/>
</dbReference>
<keyword evidence="6" id="KW-0539">Nucleus</keyword>
<dbReference type="GO" id="GO:0005634">
    <property type="term" value="C:nucleus"/>
    <property type="evidence" value="ECO:0007669"/>
    <property type="project" value="UniProtKB-SubCell"/>
</dbReference>
<evidence type="ECO:0000256" key="3">
    <source>
        <dbReference type="ARBA" id="ARBA00023125"/>
    </source>
</evidence>
<comment type="similarity">
    <text evidence="7">Belongs to the AP2/ERF transcription factor family. ERF subfamily.</text>
</comment>
<dbReference type="CDD" id="cd00018">
    <property type="entry name" value="AP2"/>
    <property type="match status" value="1"/>
</dbReference>
<dbReference type="InterPro" id="IPR016177">
    <property type="entry name" value="DNA-bd_dom_sf"/>
</dbReference>
<evidence type="ECO:0000256" key="8">
    <source>
        <dbReference type="SAM" id="MobiDB-lite"/>
    </source>
</evidence>
<gene>
    <name evidence="10" type="ORF">LITE_LOCUS13811</name>
</gene>
<dbReference type="GO" id="GO:0003677">
    <property type="term" value="F:DNA binding"/>
    <property type="evidence" value="ECO:0007669"/>
    <property type="project" value="UniProtKB-KW"/>
</dbReference>
<evidence type="ECO:0000313" key="10">
    <source>
        <dbReference type="EMBL" id="CAI0408071.1"/>
    </source>
</evidence>
<dbReference type="PANTHER" id="PTHR31839">
    <property type="entry name" value="DEHYDRATION-RESPONSIVE ELEMENT-BINDING PROTEIN 1D"/>
    <property type="match status" value="1"/>
</dbReference>
<reference evidence="10" key="1">
    <citation type="submission" date="2022-08" db="EMBL/GenBank/DDBJ databases">
        <authorList>
            <person name="Gutierrez-Valencia J."/>
        </authorList>
    </citation>
    <scope>NUCLEOTIDE SEQUENCE</scope>
</reference>
<dbReference type="PROSITE" id="PS51032">
    <property type="entry name" value="AP2_ERF"/>
    <property type="match status" value="1"/>
</dbReference>
<evidence type="ECO:0000256" key="7">
    <source>
        <dbReference type="ARBA" id="ARBA00024343"/>
    </source>
</evidence>
<keyword evidence="2" id="KW-0805">Transcription regulation</keyword>
<dbReference type="InterPro" id="IPR001471">
    <property type="entry name" value="AP2/ERF_dom"/>
</dbReference>
<evidence type="ECO:0000256" key="5">
    <source>
        <dbReference type="ARBA" id="ARBA00023163"/>
    </source>
</evidence>
<organism evidence="10 11">
    <name type="scientific">Linum tenue</name>
    <dbReference type="NCBI Taxonomy" id="586396"/>
    <lineage>
        <taxon>Eukaryota</taxon>
        <taxon>Viridiplantae</taxon>
        <taxon>Streptophyta</taxon>
        <taxon>Embryophyta</taxon>
        <taxon>Tracheophyta</taxon>
        <taxon>Spermatophyta</taxon>
        <taxon>Magnoliopsida</taxon>
        <taxon>eudicotyledons</taxon>
        <taxon>Gunneridae</taxon>
        <taxon>Pentapetalae</taxon>
        <taxon>rosids</taxon>
        <taxon>fabids</taxon>
        <taxon>Malpighiales</taxon>
        <taxon>Linaceae</taxon>
        <taxon>Linum</taxon>
    </lineage>
</organism>
<dbReference type="Pfam" id="PF00847">
    <property type="entry name" value="AP2"/>
    <property type="match status" value="1"/>
</dbReference>
<comment type="subcellular location">
    <subcellularLocation>
        <location evidence="1">Nucleus</location>
    </subcellularLocation>
</comment>
<feature type="compositionally biased region" description="Low complexity" evidence="8">
    <location>
        <begin position="8"/>
        <end position="21"/>
    </location>
</feature>
<dbReference type="SUPFAM" id="SSF54171">
    <property type="entry name" value="DNA-binding domain"/>
    <property type="match status" value="1"/>
</dbReference>
<keyword evidence="4" id="KW-0010">Activator</keyword>
<dbReference type="PANTHER" id="PTHR31839:SF39">
    <property type="entry name" value="CBF3 PROTEIN"/>
    <property type="match status" value="1"/>
</dbReference>
<comment type="caution">
    <text evidence="10">The sequence shown here is derived from an EMBL/GenBank/DDBJ whole genome shotgun (WGS) entry which is preliminary data.</text>
</comment>
<feature type="domain" description="AP2/ERF" evidence="9">
    <location>
        <begin position="47"/>
        <end position="112"/>
    </location>
</feature>
<dbReference type="InterPro" id="IPR045277">
    <property type="entry name" value="DRE1A-I"/>
</dbReference>
<dbReference type="InterPro" id="IPR036955">
    <property type="entry name" value="AP2/ERF_dom_sf"/>
</dbReference>
<dbReference type="SMART" id="SM00380">
    <property type="entry name" value="AP2"/>
    <property type="match status" value="1"/>
</dbReference>
<evidence type="ECO:0000259" key="9">
    <source>
        <dbReference type="PROSITE" id="PS51032"/>
    </source>
</evidence>
<evidence type="ECO:0000256" key="4">
    <source>
        <dbReference type="ARBA" id="ARBA00023159"/>
    </source>
</evidence>
<dbReference type="Proteomes" id="UP001154282">
    <property type="component" value="Unassembled WGS sequence"/>
</dbReference>
<dbReference type="Gene3D" id="3.30.730.10">
    <property type="entry name" value="AP2/ERF domain"/>
    <property type="match status" value="1"/>
</dbReference>
<keyword evidence="11" id="KW-1185">Reference proteome</keyword>
<dbReference type="AlphaFoldDB" id="A0AAV0JHH6"/>
<evidence type="ECO:0000256" key="2">
    <source>
        <dbReference type="ARBA" id="ARBA00023015"/>
    </source>
</evidence>
<keyword evidence="3" id="KW-0238">DNA-binding</keyword>
<dbReference type="EMBL" id="CAMGYJ010000004">
    <property type="protein sequence ID" value="CAI0408071.1"/>
    <property type="molecule type" value="Genomic_DNA"/>
</dbReference>
<evidence type="ECO:0000256" key="6">
    <source>
        <dbReference type="ARBA" id="ARBA00023242"/>
    </source>
</evidence>